<organism evidence="2 3">
    <name type="scientific">Pseudovibrio ascidiaceicola</name>
    <dbReference type="NCBI Taxonomy" id="285279"/>
    <lineage>
        <taxon>Bacteria</taxon>
        <taxon>Pseudomonadati</taxon>
        <taxon>Pseudomonadota</taxon>
        <taxon>Alphaproteobacteria</taxon>
        <taxon>Hyphomicrobiales</taxon>
        <taxon>Stappiaceae</taxon>
        <taxon>Pseudovibrio</taxon>
    </lineage>
</organism>
<evidence type="ECO:0000256" key="1">
    <source>
        <dbReference type="ARBA" id="ARBA00008903"/>
    </source>
</evidence>
<dbReference type="PANTHER" id="PTHR13812">
    <property type="entry name" value="KETIMINE REDUCTASE MU-CRYSTALLIN"/>
    <property type="match status" value="1"/>
</dbReference>
<dbReference type="PANTHER" id="PTHR13812:SF19">
    <property type="entry name" value="KETIMINE REDUCTASE MU-CRYSTALLIN"/>
    <property type="match status" value="1"/>
</dbReference>
<sequence>MSAPAPSELAFVPFVSVDNMMKLVHRIGIETMLSGIAYYVEEDFRRWELFDKTPRVASHSKEGVIELMPTSDGETYGFKYVNGHPKNTKEGLQTVTAFGLLADVYTGYPVLVTEMTVLTALRTAATSAVVAKYLAPKGAHTMAMIGNGAQSEFQALAMKEICGINTLRLYDVDPKATEKLMRNLEGRGLTLQACKSAEEAALGAQIITTCTADKQNATVLSDNMVGTGVHINAIGGDCPGKTELASGILTRSDVFVEYPPQTRIEGEIQQMPEDFPVTEIWKVITGQAEGRKDERQITLFDGVGFATEDFSALRYVRDQLKGTGLYHDLDMLADPDDPRDLFGMVMRAEPENGDAA</sequence>
<evidence type="ECO:0000313" key="2">
    <source>
        <dbReference type="EMBL" id="SFL02424.1"/>
    </source>
</evidence>
<dbReference type="InterPro" id="IPR003462">
    <property type="entry name" value="ODC_Mu_crystall"/>
</dbReference>
<accession>A0A1I4E9D9</accession>
<dbReference type="Gene3D" id="3.40.50.720">
    <property type="entry name" value="NAD(P)-binding Rossmann-like Domain"/>
    <property type="match status" value="1"/>
</dbReference>
<dbReference type="Gene3D" id="3.30.1780.10">
    <property type="entry name" value="ornithine cyclodeaminase, domain 1"/>
    <property type="match status" value="1"/>
</dbReference>
<dbReference type="Pfam" id="PF02423">
    <property type="entry name" value="OCD_Mu_crystall"/>
    <property type="match status" value="1"/>
</dbReference>
<gene>
    <name evidence="2" type="ORF">SAMN04488518_11477</name>
</gene>
<dbReference type="InterPro" id="IPR023401">
    <property type="entry name" value="ODC_N"/>
</dbReference>
<keyword evidence="3" id="KW-1185">Reference proteome</keyword>
<evidence type="ECO:0000313" key="3">
    <source>
        <dbReference type="Proteomes" id="UP000199598"/>
    </source>
</evidence>
<dbReference type="NCBIfam" id="NF005762">
    <property type="entry name" value="PRK07589.1"/>
    <property type="match status" value="1"/>
</dbReference>
<name>A0A1I4E9D9_9HYPH</name>
<reference evidence="2 3" key="1">
    <citation type="submission" date="2016-10" db="EMBL/GenBank/DDBJ databases">
        <authorList>
            <person name="Varghese N."/>
            <person name="Submissions S."/>
        </authorList>
    </citation>
    <scope>NUCLEOTIDE SEQUENCE [LARGE SCALE GENOMIC DNA]</scope>
    <source>
        <strain evidence="2 3">DSM 16392</strain>
    </source>
</reference>
<protein>
    <submittedName>
        <fullName evidence="2">Ornithine cyclodeaminase</fullName>
    </submittedName>
</protein>
<dbReference type="SUPFAM" id="SSF51735">
    <property type="entry name" value="NAD(P)-binding Rossmann-fold domains"/>
    <property type="match status" value="1"/>
</dbReference>
<comment type="caution">
    <text evidence="2">The sequence shown here is derived from an EMBL/GenBank/DDBJ whole genome shotgun (WGS) entry which is preliminary data.</text>
</comment>
<proteinExistence type="inferred from homology"/>
<dbReference type="RefSeq" id="WP_093522985.1">
    <property type="nucleotide sequence ID" value="NZ_FOSK01000014.1"/>
</dbReference>
<dbReference type="EMBL" id="FOSK01000014">
    <property type="protein sequence ID" value="SFL02424.1"/>
    <property type="molecule type" value="Genomic_DNA"/>
</dbReference>
<comment type="similarity">
    <text evidence="1">Belongs to the ornithine cyclodeaminase/mu-crystallin family.</text>
</comment>
<dbReference type="InterPro" id="IPR036291">
    <property type="entry name" value="NAD(P)-bd_dom_sf"/>
</dbReference>
<dbReference type="Proteomes" id="UP000199598">
    <property type="component" value="Unassembled WGS sequence"/>
</dbReference>